<dbReference type="InParanoid" id="A0A167MZF3"/>
<gene>
    <name evidence="1" type="ORF">PHYBLDRAFT_167993</name>
</gene>
<keyword evidence="2" id="KW-1185">Reference proteome</keyword>
<dbReference type="OrthoDB" id="2289615at2759"/>
<dbReference type="AlphaFoldDB" id="A0A167MZF3"/>
<evidence type="ECO:0000313" key="1">
    <source>
        <dbReference type="EMBL" id="OAD74589.1"/>
    </source>
</evidence>
<protein>
    <submittedName>
        <fullName evidence="1">Uncharacterized protein</fullName>
    </submittedName>
</protein>
<dbReference type="GeneID" id="28996683"/>
<name>A0A167MZF3_PHYB8</name>
<dbReference type="Proteomes" id="UP000077315">
    <property type="component" value="Unassembled WGS sequence"/>
</dbReference>
<accession>A0A167MZF3</accession>
<dbReference type="VEuPathDB" id="FungiDB:PHYBLDRAFT_167993"/>
<organism evidence="1 2">
    <name type="scientific">Phycomyces blakesleeanus (strain ATCC 8743b / DSM 1359 / FGSC 10004 / NBRC 33097 / NRRL 1555)</name>
    <dbReference type="NCBI Taxonomy" id="763407"/>
    <lineage>
        <taxon>Eukaryota</taxon>
        <taxon>Fungi</taxon>
        <taxon>Fungi incertae sedis</taxon>
        <taxon>Mucoromycota</taxon>
        <taxon>Mucoromycotina</taxon>
        <taxon>Mucoromycetes</taxon>
        <taxon>Mucorales</taxon>
        <taxon>Phycomycetaceae</taxon>
        <taxon>Phycomyces</taxon>
    </lineage>
</organism>
<evidence type="ECO:0000313" key="2">
    <source>
        <dbReference type="Proteomes" id="UP000077315"/>
    </source>
</evidence>
<dbReference type="EMBL" id="KV440979">
    <property type="protein sequence ID" value="OAD74589.1"/>
    <property type="molecule type" value="Genomic_DNA"/>
</dbReference>
<dbReference type="RefSeq" id="XP_018292629.1">
    <property type="nucleotide sequence ID" value="XM_018435777.1"/>
</dbReference>
<proteinExistence type="predicted"/>
<sequence>MSANNHGLIGMINCRKKKPDKYFCTFCKVYSNSQKYRVNAHEKTCKQKNLIQNYPLEHSASDPFKSLLEVAFMAFFHASCMNFSEQKIKSILVMMNIAFGLKEKSPNLKISATNSILNYNNRKRSCIHSITPTVHVGHNKKNQEHQFFMNKPSMYLKYLMDDPNKNPLLSSLPDKSTSELNCLQEDEKWQTHKINDIWARHLVKLNCMNFEANHLLTTQFFKQKKTPSSDISVESESYVSYAEDYLVKKDLSVPLLGFVLKVEKSDGTLMKAVLTSLILFTDDTSGNLSKQYNLFGSYLMTLTAMSYDCCE</sequence>
<reference evidence="2" key="1">
    <citation type="submission" date="2015-06" db="EMBL/GenBank/DDBJ databases">
        <title>Expansion of signal transduction pathways in fungi by whole-genome duplication.</title>
        <authorList>
            <consortium name="DOE Joint Genome Institute"/>
            <person name="Corrochano L.M."/>
            <person name="Kuo A."/>
            <person name="Marcet-Houben M."/>
            <person name="Polaino S."/>
            <person name="Salamov A."/>
            <person name="Villalobos J.M."/>
            <person name="Alvarez M.I."/>
            <person name="Avalos J."/>
            <person name="Benito E.P."/>
            <person name="Benoit I."/>
            <person name="Burger G."/>
            <person name="Camino L.P."/>
            <person name="Canovas D."/>
            <person name="Cerda-Olmedo E."/>
            <person name="Cheng J.-F."/>
            <person name="Dominguez A."/>
            <person name="Elias M."/>
            <person name="Eslava A.P."/>
            <person name="Glaser F."/>
            <person name="Grimwood J."/>
            <person name="Gutierrez G."/>
            <person name="Heitman J."/>
            <person name="Henrissat B."/>
            <person name="Iturriaga E.A."/>
            <person name="Lang B.F."/>
            <person name="Lavin J.L."/>
            <person name="Lee S."/>
            <person name="Li W."/>
            <person name="Lindquist E."/>
            <person name="Lopez-Garcia S."/>
            <person name="Luque E.M."/>
            <person name="Marcos A.T."/>
            <person name="Martin J."/>
            <person name="McCluskey K."/>
            <person name="Medina H.R."/>
            <person name="Miralles-Duran A."/>
            <person name="Miyazaki A."/>
            <person name="Munoz-Torres E."/>
            <person name="Oguiza J.A."/>
            <person name="Ohm R."/>
            <person name="Olmedo M."/>
            <person name="Orejas M."/>
            <person name="Ortiz-Castellanos L."/>
            <person name="Pisabarro A.G."/>
            <person name="Rodriguez-Romero J."/>
            <person name="Ruiz-Herrera J."/>
            <person name="Ruiz-Vazquez R."/>
            <person name="Sanz C."/>
            <person name="Schackwitz W."/>
            <person name="Schmutz J."/>
            <person name="Shahriari M."/>
            <person name="Shelest E."/>
            <person name="Silva-Franco F."/>
            <person name="Soanes D."/>
            <person name="Syed K."/>
            <person name="Tagua V.G."/>
            <person name="Talbot N.J."/>
            <person name="Thon M."/>
            <person name="De vries R.P."/>
            <person name="Wiebenga A."/>
            <person name="Yadav J.S."/>
            <person name="Braun E.L."/>
            <person name="Baker S."/>
            <person name="Garre V."/>
            <person name="Horwitz B."/>
            <person name="Torres-Martinez S."/>
            <person name="Idnurm A."/>
            <person name="Herrera-Estrella A."/>
            <person name="Gabaldon T."/>
            <person name="Grigoriev I.V."/>
        </authorList>
    </citation>
    <scope>NUCLEOTIDE SEQUENCE [LARGE SCALE GENOMIC DNA]</scope>
    <source>
        <strain evidence="2">NRRL 1555(-)</strain>
    </source>
</reference>